<feature type="domain" description="Type II secretion system protein GspF" evidence="11">
    <location>
        <begin position="275"/>
        <end position="397"/>
    </location>
</feature>
<feature type="domain" description="Type II secretion system protein GspF" evidence="11">
    <location>
        <begin position="70"/>
        <end position="193"/>
    </location>
</feature>
<keyword evidence="3 9" id="KW-0813">Transport</keyword>
<dbReference type="InterPro" id="IPR001992">
    <property type="entry name" value="T2SS_GspF/T4SS_PilC_CS"/>
</dbReference>
<evidence type="ECO:0000256" key="1">
    <source>
        <dbReference type="ARBA" id="ARBA00004429"/>
    </source>
</evidence>
<keyword evidence="4" id="KW-1003">Cell membrane</keyword>
<dbReference type="EMBL" id="JTHE03000061">
    <property type="protein sequence ID" value="MCM1983464.1"/>
    <property type="molecule type" value="Genomic_DNA"/>
</dbReference>
<evidence type="ECO:0000256" key="8">
    <source>
        <dbReference type="ARBA" id="ARBA00023136"/>
    </source>
</evidence>
<dbReference type="Gene3D" id="1.20.81.30">
    <property type="entry name" value="Type II secretion system (T2SS), domain F"/>
    <property type="match status" value="2"/>
</dbReference>
<feature type="transmembrane region" description="Helical" evidence="10">
    <location>
        <begin position="224"/>
        <end position="244"/>
    </location>
</feature>
<keyword evidence="7 10" id="KW-1133">Transmembrane helix</keyword>
<dbReference type="Proteomes" id="UP000031561">
    <property type="component" value="Unassembled WGS sequence"/>
</dbReference>
<evidence type="ECO:0000256" key="10">
    <source>
        <dbReference type="SAM" id="Phobius"/>
    </source>
</evidence>
<feature type="transmembrane region" description="Helical" evidence="10">
    <location>
        <begin position="170"/>
        <end position="195"/>
    </location>
</feature>
<dbReference type="GO" id="GO:0005886">
    <property type="term" value="C:plasma membrane"/>
    <property type="evidence" value="ECO:0007669"/>
    <property type="project" value="UniProtKB-SubCell"/>
</dbReference>
<evidence type="ECO:0000313" key="12">
    <source>
        <dbReference type="EMBL" id="MCM1983464.1"/>
    </source>
</evidence>
<evidence type="ECO:0000256" key="3">
    <source>
        <dbReference type="ARBA" id="ARBA00022448"/>
    </source>
</evidence>
<evidence type="ECO:0000256" key="9">
    <source>
        <dbReference type="RuleBase" id="RU003923"/>
    </source>
</evidence>
<proteinExistence type="inferred from homology"/>
<dbReference type="FunFam" id="1.20.81.30:FF:000001">
    <property type="entry name" value="Type II secretion system protein F"/>
    <property type="match status" value="2"/>
</dbReference>
<comment type="similarity">
    <text evidence="2 9">Belongs to the GSP F family.</text>
</comment>
<evidence type="ECO:0000256" key="7">
    <source>
        <dbReference type="ARBA" id="ARBA00022989"/>
    </source>
</evidence>
<dbReference type="RefSeq" id="WP_166275250.1">
    <property type="nucleotide sequence ID" value="NZ_JTHE03000061.1"/>
</dbReference>
<dbReference type="PANTHER" id="PTHR30012:SF0">
    <property type="entry name" value="TYPE II SECRETION SYSTEM PROTEIN F-RELATED"/>
    <property type="match status" value="1"/>
</dbReference>
<comment type="subcellular location">
    <subcellularLocation>
        <location evidence="1">Cell inner membrane</location>
        <topology evidence="1">Multi-pass membrane protein</topology>
    </subcellularLocation>
    <subcellularLocation>
        <location evidence="9">Cell membrane</location>
        <topology evidence="9">Multi-pass membrane protein</topology>
    </subcellularLocation>
</comment>
<dbReference type="InterPro" id="IPR018076">
    <property type="entry name" value="T2SS_GspF_dom"/>
</dbReference>
<feature type="transmembrane region" description="Helical" evidence="10">
    <location>
        <begin position="378"/>
        <end position="396"/>
    </location>
</feature>
<keyword evidence="5" id="KW-0997">Cell inner membrane</keyword>
<gene>
    <name evidence="12" type="ORF">QQ91_0011610</name>
</gene>
<keyword evidence="6 9" id="KW-0812">Transmembrane</keyword>
<keyword evidence="13" id="KW-1185">Reference proteome</keyword>
<accession>A0ABD4T4N6</accession>
<dbReference type="InterPro" id="IPR003004">
    <property type="entry name" value="GspF/PilC"/>
</dbReference>
<reference evidence="12 13" key="1">
    <citation type="journal article" date="2015" name="Genome Announc.">
        <title>Draft Genome Sequence of Filamentous Marine Cyanobacterium Lyngbya confervoides Strain BDU141951.</title>
        <authorList>
            <person name="Chandrababunaidu M.M."/>
            <person name="Sen D."/>
            <person name="Tripathy S."/>
        </authorList>
    </citation>
    <scope>NUCLEOTIDE SEQUENCE [LARGE SCALE GENOMIC DNA]</scope>
    <source>
        <strain evidence="12 13">BDU141951</strain>
    </source>
</reference>
<evidence type="ECO:0000259" key="11">
    <source>
        <dbReference type="Pfam" id="PF00482"/>
    </source>
</evidence>
<dbReference type="AlphaFoldDB" id="A0ABD4T4N6"/>
<dbReference type="InterPro" id="IPR042094">
    <property type="entry name" value="T2SS_GspF_sf"/>
</dbReference>
<sequence length="406" mass="44558">MPTYVIKARDAQGRSRQQKVTASSAREARTNLSKRGLQILEIKESQGFSAGSEIDLSFLNKITVKDKALFSRQFAALVNAGVALVRGLGVMAEQCRNPKLKKILLQINTNVQQGMSLSDAMRPHPQAFDQLYVAMIQAGETGGVLDEVLNRLSKLLEDQARLSNQIRSALAYPVIVTIIAVTIFLGMVIFLIPVFDGIFKQLGGSLPPFTQLMVNLSEFLRNPLYGFISIAFFVGASILLAQYYKTPSGRLNIDRFMLKLPLFGDLIQKTAVARFCRTFGSLSRSGVPILTSLEIVRDTAGNQVISNAVNEARKEVQGGGMLSLALQKEKVFPPLATQMINVGEETGEIDKMLMKVADFYEDEVEQAVKALTSIIEPLMIVVLGGMVGSILVAMYLPMFKIFDLVA</sequence>
<evidence type="ECO:0000256" key="2">
    <source>
        <dbReference type="ARBA" id="ARBA00005745"/>
    </source>
</evidence>
<keyword evidence="8 10" id="KW-0472">Membrane</keyword>
<dbReference type="PRINTS" id="PR00812">
    <property type="entry name" value="BCTERIALGSPF"/>
</dbReference>
<organism evidence="12 13">
    <name type="scientific">Lyngbya confervoides BDU141951</name>
    <dbReference type="NCBI Taxonomy" id="1574623"/>
    <lineage>
        <taxon>Bacteria</taxon>
        <taxon>Bacillati</taxon>
        <taxon>Cyanobacteriota</taxon>
        <taxon>Cyanophyceae</taxon>
        <taxon>Oscillatoriophycideae</taxon>
        <taxon>Oscillatoriales</taxon>
        <taxon>Microcoleaceae</taxon>
        <taxon>Lyngbya</taxon>
    </lineage>
</organism>
<dbReference type="PANTHER" id="PTHR30012">
    <property type="entry name" value="GENERAL SECRETION PATHWAY PROTEIN"/>
    <property type="match status" value="1"/>
</dbReference>
<evidence type="ECO:0000256" key="5">
    <source>
        <dbReference type="ARBA" id="ARBA00022519"/>
    </source>
</evidence>
<evidence type="ECO:0000256" key="6">
    <source>
        <dbReference type="ARBA" id="ARBA00022692"/>
    </source>
</evidence>
<dbReference type="Pfam" id="PF00482">
    <property type="entry name" value="T2SSF"/>
    <property type="match status" value="2"/>
</dbReference>
<dbReference type="PROSITE" id="PS00874">
    <property type="entry name" value="T2SP_F"/>
    <property type="match status" value="1"/>
</dbReference>
<name>A0ABD4T4N6_9CYAN</name>
<comment type="caution">
    <text evidence="12">The sequence shown here is derived from an EMBL/GenBank/DDBJ whole genome shotgun (WGS) entry which is preliminary data.</text>
</comment>
<protein>
    <submittedName>
        <fullName evidence="12">Type II secretion system F family protein</fullName>
    </submittedName>
</protein>
<evidence type="ECO:0000313" key="13">
    <source>
        <dbReference type="Proteomes" id="UP000031561"/>
    </source>
</evidence>
<evidence type="ECO:0000256" key="4">
    <source>
        <dbReference type="ARBA" id="ARBA00022475"/>
    </source>
</evidence>